<evidence type="ECO:0000313" key="5">
    <source>
        <dbReference type="Proteomes" id="UP000024329"/>
    </source>
</evidence>
<sequence>MSPALSARERLAELVAARDVEAVLTRYCRALDRADLALMKTVYWPDGEDIHGIYVGRASEFVPFIIGEITQYFAMGTHCLLNIHIEVSGDFAVAESYLYSACRVRAGMIEALLGSRYLGRLAGHGLDPDNAMFVMAGRYLDRLERREGEWRILRRQVITDWNDPRPSNEIRDEGMHASLRPIGEWGRSDPVYANSRFAAD</sequence>
<dbReference type="RefSeq" id="WP_036528521.1">
    <property type="nucleotide sequence ID" value="NZ_CP017076.1"/>
</dbReference>
<reference evidence="4 5" key="1">
    <citation type="submission" date="2014-03" db="EMBL/GenBank/DDBJ databases">
        <title>Whole genome sequence of Novosphingobium resinovorum KF1.</title>
        <authorList>
            <person name="Gan H.M."/>
            <person name="Gan H.Y."/>
            <person name="Chew T.H."/>
            <person name="Savka M.A."/>
        </authorList>
    </citation>
    <scope>NUCLEOTIDE SEQUENCE [LARGE SCALE GENOMIC DNA]</scope>
    <source>
        <strain evidence="4 5">KF1</strain>
    </source>
</reference>
<evidence type="ECO:0000313" key="3">
    <source>
        <dbReference type="EMBL" id="AOR79153.1"/>
    </source>
</evidence>
<dbReference type="InterPro" id="IPR032710">
    <property type="entry name" value="NTF2-like_dom_sf"/>
</dbReference>
<evidence type="ECO:0000313" key="4">
    <source>
        <dbReference type="EMBL" id="EZP78293.1"/>
    </source>
</evidence>
<dbReference type="SUPFAM" id="SSF54427">
    <property type="entry name" value="NTF2-like"/>
    <property type="match status" value="1"/>
</dbReference>
<keyword evidence="3" id="KW-0614">Plasmid</keyword>
<proteinExistence type="predicted"/>
<dbReference type="Pfam" id="PF13577">
    <property type="entry name" value="SnoaL_4"/>
    <property type="match status" value="1"/>
</dbReference>
<feature type="region of interest" description="Disordered" evidence="1">
    <location>
        <begin position="181"/>
        <end position="200"/>
    </location>
</feature>
<evidence type="ECO:0000256" key="1">
    <source>
        <dbReference type="SAM" id="MobiDB-lite"/>
    </source>
</evidence>
<organism evidence="4 5">
    <name type="scientific">Novosphingobium resinovorum</name>
    <dbReference type="NCBI Taxonomy" id="158500"/>
    <lineage>
        <taxon>Bacteria</taxon>
        <taxon>Pseudomonadati</taxon>
        <taxon>Pseudomonadota</taxon>
        <taxon>Alphaproteobacteria</taxon>
        <taxon>Sphingomonadales</taxon>
        <taxon>Sphingomonadaceae</taxon>
        <taxon>Novosphingobium</taxon>
    </lineage>
</organism>
<evidence type="ECO:0000259" key="2">
    <source>
        <dbReference type="Pfam" id="PF13577"/>
    </source>
</evidence>
<gene>
    <name evidence="3" type="ORF">BES08_19925</name>
    <name evidence="4" type="ORF">BV97_04269</name>
</gene>
<dbReference type="OrthoDB" id="7425929at2"/>
<dbReference type="KEGG" id="nre:BES08_19925"/>
<dbReference type="EMBL" id="JFYZ01000030">
    <property type="protein sequence ID" value="EZP78293.1"/>
    <property type="molecule type" value="Genomic_DNA"/>
</dbReference>
<dbReference type="PATRIC" id="fig|158500.4.peg.4336"/>
<evidence type="ECO:0000313" key="6">
    <source>
        <dbReference type="Proteomes" id="UP000094626"/>
    </source>
</evidence>
<reference evidence="6" key="3">
    <citation type="journal article" date="2017" name="J. Biotechnol.">
        <title>Complete genome sequence of Novosphingobium resinovorum SA1, a versatile xenobiotic-degrading bacterium capable of utilizing sulfanilic acid.</title>
        <authorList>
            <person name="Hegedus B."/>
            <person name="Kos P.B."/>
            <person name="Balint B."/>
            <person name="Maroti G."/>
            <person name="Gan H.M."/>
            <person name="Perei K."/>
            <person name="Rakhely G."/>
        </authorList>
    </citation>
    <scope>NUCLEOTIDE SEQUENCE [LARGE SCALE GENOMIC DNA]</scope>
    <source>
        <strain evidence="6">SA1</strain>
    </source>
</reference>
<accession>A0A031JQ84</accession>
<keyword evidence="6" id="KW-1185">Reference proteome</keyword>
<dbReference type="eggNOG" id="COG5517">
    <property type="taxonomic scope" value="Bacteria"/>
</dbReference>
<keyword evidence="4" id="KW-0560">Oxidoreductase</keyword>
<reference evidence="3" key="2">
    <citation type="submission" date="2016-08" db="EMBL/GenBank/DDBJ databases">
        <authorList>
            <person name="Seilhamer J.J."/>
        </authorList>
    </citation>
    <scope>NUCLEOTIDE SEQUENCE [LARGE SCALE GENOMIC DNA]</scope>
    <source>
        <strain evidence="3">SA1</strain>
        <plasmid evidence="3">pSA1</plasmid>
    </source>
</reference>
<dbReference type="Gene3D" id="3.10.450.50">
    <property type="match status" value="1"/>
</dbReference>
<dbReference type="InterPro" id="IPR037401">
    <property type="entry name" value="SnoaL-like"/>
</dbReference>
<name>A0A031JQ84_9SPHN</name>
<dbReference type="GO" id="GO:0051213">
    <property type="term" value="F:dioxygenase activity"/>
    <property type="evidence" value="ECO:0007669"/>
    <property type="project" value="UniProtKB-KW"/>
</dbReference>
<feature type="domain" description="SnoaL-like" evidence="2">
    <location>
        <begin position="14"/>
        <end position="155"/>
    </location>
</feature>
<dbReference type="Proteomes" id="UP000094626">
    <property type="component" value="Plasmid pSA1"/>
</dbReference>
<protein>
    <submittedName>
        <fullName evidence="4">Aromatic-ring-hydroxylating dioxygenase subunit beta</fullName>
    </submittedName>
</protein>
<dbReference type="Proteomes" id="UP000024329">
    <property type="component" value="Unassembled WGS sequence"/>
</dbReference>
<keyword evidence="4" id="KW-0223">Dioxygenase</keyword>
<dbReference type="EMBL" id="CP017076">
    <property type="protein sequence ID" value="AOR79153.1"/>
    <property type="molecule type" value="Genomic_DNA"/>
</dbReference>
<dbReference type="AlphaFoldDB" id="A0A031JQ84"/>
<geneLocation type="plasmid" evidence="3 6">
    <name>pSA1</name>
</geneLocation>